<dbReference type="InterPro" id="IPR003812">
    <property type="entry name" value="Fido"/>
</dbReference>
<keyword evidence="2" id="KW-0547">Nucleotide-binding</keyword>
<dbReference type="PANTHER" id="PTHR13504:SF33">
    <property type="entry name" value="FIC FAMILY PROTEIN"/>
    <property type="match status" value="1"/>
</dbReference>
<evidence type="ECO:0000256" key="2">
    <source>
        <dbReference type="PIRSR" id="PIRSR640198-2"/>
    </source>
</evidence>
<proteinExistence type="predicted"/>
<evidence type="ECO:0000256" key="1">
    <source>
        <dbReference type="PIRSR" id="PIRSR640198-1"/>
    </source>
</evidence>
<dbReference type="OrthoDB" id="9807853at2"/>
<evidence type="ECO:0000313" key="4">
    <source>
        <dbReference type="EMBL" id="CDI03492.1"/>
    </source>
</evidence>
<dbReference type="InterPro" id="IPR040198">
    <property type="entry name" value="Fido_containing"/>
</dbReference>
<feature type="binding site" evidence="2">
    <location>
        <begin position="214"/>
        <end position="221"/>
    </location>
    <ligand>
        <name>ATP</name>
        <dbReference type="ChEBI" id="CHEBI:30616"/>
    </ligand>
</feature>
<dbReference type="Pfam" id="PF02661">
    <property type="entry name" value="Fic"/>
    <property type="match status" value="1"/>
</dbReference>
<organism evidence="4 5">
    <name type="scientific">Candidatus Competibacter denitrificans Run_A_D11</name>
    <dbReference type="NCBI Taxonomy" id="1400863"/>
    <lineage>
        <taxon>Bacteria</taxon>
        <taxon>Pseudomonadati</taxon>
        <taxon>Pseudomonadota</taxon>
        <taxon>Gammaproteobacteria</taxon>
        <taxon>Candidatus Competibacteraceae</taxon>
        <taxon>Candidatus Competibacter</taxon>
    </lineage>
</organism>
<dbReference type="STRING" id="1400863.BN873_490101"/>
<dbReference type="AlphaFoldDB" id="W6M727"/>
<dbReference type="Gene3D" id="1.10.3290.10">
    <property type="entry name" value="Fido-like domain"/>
    <property type="match status" value="1"/>
</dbReference>
<dbReference type="PANTHER" id="PTHR13504">
    <property type="entry name" value="FIDO DOMAIN-CONTAINING PROTEIN DDB_G0283145"/>
    <property type="match status" value="1"/>
</dbReference>
<feature type="active site" evidence="1">
    <location>
        <position position="210"/>
    </location>
</feature>
<dbReference type="RefSeq" id="WP_048674238.1">
    <property type="nucleotide sequence ID" value="NZ_CBTJ020000057.1"/>
</dbReference>
<dbReference type="GO" id="GO:0005524">
    <property type="term" value="F:ATP binding"/>
    <property type="evidence" value="ECO:0007669"/>
    <property type="project" value="UniProtKB-KW"/>
</dbReference>
<gene>
    <name evidence="4" type="ORF">BN873_490101</name>
</gene>
<protein>
    <submittedName>
        <fullName evidence="4">Filamentation induced by cAMP protein Fic</fullName>
    </submittedName>
</protein>
<dbReference type="SUPFAM" id="SSF140931">
    <property type="entry name" value="Fic-like"/>
    <property type="match status" value="1"/>
</dbReference>
<dbReference type="InterPro" id="IPR025230">
    <property type="entry name" value="DUF4172"/>
</dbReference>
<dbReference type="EMBL" id="CBTJ020000057">
    <property type="protein sequence ID" value="CDI03492.1"/>
    <property type="molecule type" value="Genomic_DNA"/>
</dbReference>
<sequence>MTTYIHELPDWPHFRWDEKRLAAQVAAVRHRQGRILGTLEGLGITLREEAILKTLTEEVIKSSEIEGEILDREQVRSSLARRLGIDIGALKPEDRRIEGIVDMILDATQNYRQPLTAKRLCGWHAAFFPTGYSGLYQITVGRWRTEESGPIRVVSGPIGRERTHFEAPEATRLEVEMATFLEWIEDKTIDSRVDPVLRAAIAHLWFVTLHPLEDGNGRIGRAIIDMMLARSEESGSRFYSMSAQIRKERGKYYDALERAQKGDLEITGYLEWFLGCLERAFVGAETVLKEVLRKARFWKQHSGEAFNARQRAILNRLMDGFEGKLTSSKWAKIAKCSQDTASRDIEDLIKKHILRSYAVGSLTL</sequence>
<keyword evidence="2" id="KW-0067">ATP-binding</keyword>
<evidence type="ECO:0000259" key="3">
    <source>
        <dbReference type="PROSITE" id="PS51459"/>
    </source>
</evidence>
<feature type="binding site" evidence="2">
    <location>
        <begin position="252"/>
        <end position="253"/>
    </location>
    <ligand>
        <name>ATP</name>
        <dbReference type="ChEBI" id="CHEBI:30616"/>
    </ligand>
</feature>
<dbReference type="PROSITE" id="PS51459">
    <property type="entry name" value="FIDO"/>
    <property type="match status" value="1"/>
</dbReference>
<dbReference type="InterPro" id="IPR036597">
    <property type="entry name" value="Fido-like_dom_sf"/>
</dbReference>
<keyword evidence="5" id="KW-1185">Reference proteome</keyword>
<reference evidence="4" key="2">
    <citation type="submission" date="2014-03" db="EMBL/GenBank/DDBJ databases">
        <title>Candidatus Competibacter-lineage genomes retrieved from metagenomes reveal functional metabolic diversity.</title>
        <authorList>
            <person name="McIlroy S.J."/>
            <person name="Albertsen M."/>
            <person name="Andresen E.K."/>
            <person name="Saunders A.M."/>
            <person name="Kristiansen R."/>
            <person name="Stokholm-Bjerregaard M."/>
            <person name="Nielsen K.L."/>
            <person name="Nielsen P.H."/>
        </authorList>
    </citation>
    <scope>NUCLEOTIDE SEQUENCE</scope>
    <source>
        <strain evidence="4">Run_A_D11</strain>
    </source>
</reference>
<comment type="caution">
    <text evidence="4">The sequence shown here is derived from an EMBL/GenBank/DDBJ whole genome shotgun (WGS) entry which is preliminary data.</text>
</comment>
<name>W6M727_9GAMM</name>
<feature type="domain" description="Fido" evidence="3">
    <location>
        <begin position="115"/>
        <end position="275"/>
    </location>
</feature>
<reference evidence="4" key="1">
    <citation type="submission" date="2013-07" db="EMBL/GenBank/DDBJ databases">
        <authorList>
            <person name="McIlroy S."/>
        </authorList>
    </citation>
    <scope>NUCLEOTIDE SEQUENCE [LARGE SCALE GENOMIC DNA]</scope>
    <source>
        <strain evidence="4">Run_A_D11</strain>
    </source>
</reference>
<accession>W6M727</accession>
<evidence type="ECO:0000313" key="5">
    <source>
        <dbReference type="Proteomes" id="UP000035760"/>
    </source>
</evidence>
<dbReference type="Proteomes" id="UP000035760">
    <property type="component" value="Unassembled WGS sequence"/>
</dbReference>
<dbReference type="Pfam" id="PF13776">
    <property type="entry name" value="DUF4172"/>
    <property type="match status" value="1"/>
</dbReference>